<feature type="region of interest" description="Disordered" evidence="1">
    <location>
        <begin position="171"/>
        <end position="200"/>
    </location>
</feature>
<dbReference type="OrthoDB" id="3194907at2"/>
<dbReference type="EMBL" id="LT629759">
    <property type="protein sequence ID" value="SDR68834.1"/>
    <property type="molecule type" value="Genomic_DNA"/>
</dbReference>
<proteinExistence type="predicted"/>
<gene>
    <name evidence="2" type="ORF">SAMN04489857_0651</name>
</gene>
<evidence type="ECO:0000313" key="3">
    <source>
        <dbReference type="Proteomes" id="UP000199480"/>
    </source>
</evidence>
<organism evidence="2 3">
    <name type="scientific">Parafannyhessea umbonata</name>
    <dbReference type="NCBI Taxonomy" id="604330"/>
    <lineage>
        <taxon>Bacteria</taxon>
        <taxon>Bacillati</taxon>
        <taxon>Actinomycetota</taxon>
        <taxon>Coriobacteriia</taxon>
        <taxon>Coriobacteriales</taxon>
        <taxon>Atopobiaceae</taxon>
        <taxon>Parafannyhessea</taxon>
    </lineage>
</organism>
<dbReference type="AlphaFoldDB" id="A0A1H1L2N1"/>
<protein>
    <submittedName>
        <fullName evidence="2">Uncharacterized protein</fullName>
    </submittedName>
</protein>
<evidence type="ECO:0000256" key="1">
    <source>
        <dbReference type="SAM" id="MobiDB-lite"/>
    </source>
</evidence>
<feature type="compositionally biased region" description="Acidic residues" evidence="1">
    <location>
        <begin position="274"/>
        <end position="285"/>
    </location>
</feature>
<dbReference type="Proteomes" id="UP000199480">
    <property type="component" value="Chromosome I"/>
</dbReference>
<evidence type="ECO:0000313" key="2">
    <source>
        <dbReference type="EMBL" id="SDR68834.1"/>
    </source>
</evidence>
<feature type="compositionally biased region" description="Polar residues" evidence="1">
    <location>
        <begin position="181"/>
        <end position="191"/>
    </location>
</feature>
<dbReference type="GeneID" id="78500025"/>
<name>A0A1H1L2N1_9ACTN</name>
<sequence>MEETTALATLEPSLNEQVELAKALAPSDIIPAAYQGKPANIVVAIEFGQSMGLSPAESLYRINVIKGKPTASAELIAAQVRKAGHKLRVSKDEANTSVTCTIVRSDDPKYPFVVTRDKAWAQQMGLAVKENYRKQPLTMLTWRAITACAREACPEALFGVAYTPDEMHDFDSVSEPVSVDGSATVSDVSHPQQEDEQKPQDYLSQVRELFHAYQEARGGIGAAQANGELCDYMRVKSLHELSEDGAATLAEMMQDVVTRYKSQMVEPQQTAESGEPDLAEADYEF</sequence>
<dbReference type="RefSeq" id="WP_090861689.1">
    <property type="nucleotide sequence ID" value="NZ_LT629759.1"/>
</dbReference>
<reference evidence="3" key="1">
    <citation type="submission" date="2016-10" db="EMBL/GenBank/DDBJ databases">
        <authorList>
            <person name="Varghese N."/>
            <person name="Submissions S."/>
        </authorList>
    </citation>
    <scope>NUCLEOTIDE SEQUENCE [LARGE SCALE GENOMIC DNA]</scope>
    <source>
        <strain evidence="3">DSM 22620</strain>
    </source>
</reference>
<accession>A0A1H1L2N1</accession>
<feature type="region of interest" description="Disordered" evidence="1">
    <location>
        <begin position="265"/>
        <end position="285"/>
    </location>
</feature>